<reference evidence="2" key="1">
    <citation type="journal article" date="2018" name="Nat. Microbiol.">
        <title>Leveraging single-cell genomics to expand the fungal tree of life.</title>
        <authorList>
            <person name="Ahrendt S.R."/>
            <person name="Quandt C.A."/>
            <person name="Ciobanu D."/>
            <person name="Clum A."/>
            <person name="Salamov A."/>
            <person name="Andreopoulos B."/>
            <person name="Cheng J.F."/>
            <person name="Woyke T."/>
            <person name="Pelin A."/>
            <person name="Henrissat B."/>
            <person name="Reynolds N.K."/>
            <person name="Benny G.L."/>
            <person name="Smith M.E."/>
            <person name="James T.Y."/>
            <person name="Grigoriev I.V."/>
        </authorList>
    </citation>
    <scope>NUCLEOTIDE SEQUENCE [LARGE SCALE GENOMIC DNA]</scope>
    <source>
        <strain evidence="2">CSF55</strain>
    </source>
</reference>
<dbReference type="Proteomes" id="UP000281549">
    <property type="component" value="Unassembled WGS sequence"/>
</dbReference>
<evidence type="ECO:0000313" key="2">
    <source>
        <dbReference type="Proteomes" id="UP000281549"/>
    </source>
</evidence>
<dbReference type="EMBL" id="ML006629">
    <property type="protein sequence ID" value="RKP16365.1"/>
    <property type="molecule type" value="Genomic_DNA"/>
</dbReference>
<dbReference type="InterPro" id="IPR043128">
    <property type="entry name" value="Rev_trsase/Diguanyl_cyclase"/>
</dbReference>
<gene>
    <name evidence="1" type="ORF">ROZALSC1DRAFT_1991</name>
</gene>
<dbReference type="Gene3D" id="3.30.70.270">
    <property type="match status" value="1"/>
</dbReference>
<dbReference type="SUPFAM" id="SSF56672">
    <property type="entry name" value="DNA/RNA polymerases"/>
    <property type="match status" value="1"/>
</dbReference>
<name>A0A4P9YBD2_ROZAC</name>
<sequence>GIRKFIYDHIQDIIKILQILLDAHITISGEKCRFLVPETNVVGFKCNEKGRQLESNKINKILNWHIPKSASELRGFVGL</sequence>
<accession>A0A4P9YBD2</accession>
<dbReference type="InterPro" id="IPR043502">
    <property type="entry name" value="DNA/RNA_pol_sf"/>
</dbReference>
<evidence type="ECO:0000313" key="1">
    <source>
        <dbReference type="EMBL" id="RKP16365.1"/>
    </source>
</evidence>
<proteinExistence type="predicted"/>
<organism evidence="1 2">
    <name type="scientific">Rozella allomycis (strain CSF55)</name>
    <dbReference type="NCBI Taxonomy" id="988480"/>
    <lineage>
        <taxon>Eukaryota</taxon>
        <taxon>Fungi</taxon>
        <taxon>Fungi incertae sedis</taxon>
        <taxon>Cryptomycota</taxon>
        <taxon>Cryptomycota incertae sedis</taxon>
        <taxon>Rozella</taxon>
    </lineage>
</organism>
<feature type="non-terminal residue" evidence="1">
    <location>
        <position position="79"/>
    </location>
</feature>
<feature type="non-terminal residue" evidence="1">
    <location>
        <position position="1"/>
    </location>
</feature>
<protein>
    <submittedName>
        <fullName evidence="1">Uncharacterized protein</fullName>
    </submittedName>
</protein>
<dbReference type="AlphaFoldDB" id="A0A4P9YBD2"/>